<dbReference type="EMBL" id="JAAWVT010000015">
    <property type="protein sequence ID" value="NKG22801.1"/>
    <property type="molecule type" value="Genomic_DNA"/>
</dbReference>
<dbReference type="RefSeq" id="WP_168153532.1">
    <property type="nucleotide sequence ID" value="NZ_JAAWVT010000015.1"/>
</dbReference>
<name>A0ABX1GAT0_9MICC</name>
<dbReference type="Gene3D" id="3.40.190.290">
    <property type="match status" value="1"/>
</dbReference>
<dbReference type="InterPro" id="IPR000847">
    <property type="entry name" value="LysR_HTH_N"/>
</dbReference>
<gene>
    <name evidence="7" type="ORF">HED64_19095</name>
</gene>
<dbReference type="GO" id="GO:0003677">
    <property type="term" value="F:DNA binding"/>
    <property type="evidence" value="ECO:0007669"/>
    <property type="project" value="UniProtKB-KW"/>
</dbReference>
<dbReference type="PANTHER" id="PTHR30579:SF2">
    <property type="entry name" value="HTH-TYPE TRANSCRIPTIONAL REGULATOR ARGP"/>
    <property type="match status" value="1"/>
</dbReference>
<sequence length="306" mass="33798">MDFPTEHLQTFKTVIEAGTLESAARELNITASAVSQRLKALEKQAGSILFIRSRPIRTTGSGDVLLRLAREMQLLSIEAQRALGMKLGPNRESKRTQVSIAVNADSLASWFAPVFMELAHQDLMNCEILRNDEAHSTELLRSGRVMGAVTTKATPVQGCSSLYLGTMHYRAMATASFRQRWLPGIEPRAELAAAPMVSFDRTDGLQRDLREAVIGPDLDVDPVEHFVPDSRVYVASVAASLGWGMIPDVQVPLDGSLQNLDSAWTSDVHLYWQRWKVPSQTLELLTTLVVDAAREAGLQRMENTTP</sequence>
<evidence type="ECO:0000259" key="6">
    <source>
        <dbReference type="PROSITE" id="PS50931"/>
    </source>
</evidence>
<keyword evidence="5" id="KW-0804">Transcription</keyword>
<evidence type="ECO:0000256" key="2">
    <source>
        <dbReference type="ARBA" id="ARBA00023015"/>
    </source>
</evidence>
<keyword evidence="8" id="KW-1185">Reference proteome</keyword>
<dbReference type="Gene3D" id="1.10.10.10">
    <property type="entry name" value="Winged helix-like DNA-binding domain superfamily/Winged helix DNA-binding domain"/>
    <property type="match status" value="1"/>
</dbReference>
<reference evidence="7 8" key="1">
    <citation type="submission" date="2020-04" db="EMBL/GenBank/DDBJ databases">
        <title>Paeniglutamicibacter sp. ANT13_2, a novel actinomycete isolated from sediment in Antarctica.</title>
        <authorList>
            <person name="Sakdapetsiri C."/>
            <person name="Pinyakong O."/>
        </authorList>
    </citation>
    <scope>NUCLEOTIDE SEQUENCE [LARGE SCALE GENOMIC DNA]</scope>
    <source>
        <strain evidence="7 8">ANT13_2</strain>
    </source>
</reference>
<keyword evidence="4" id="KW-0010">Activator</keyword>
<keyword evidence="3 7" id="KW-0238">DNA-binding</keyword>
<dbReference type="SUPFAM" id="SSF46785">
    <property type="entry name" value="Winged helix' DNA-binding domain"/>
    <property type="match status" value="1"/>
</dbReference>
<evidence type="ECO:0000256" key="4">
    <source>
        <dbReference type="ARBA" id="ARBA00023159"/>
    </source>
</evidence>
<feature type="domain" description="HTH lysR-type" evidence="6">
    <location>
        <begin position="1"/>
        <end position="59"/>
    </location>
</feature>
<dbReference type="InterPro" id="IPR036388">
    <property type="entry name" value="WH-like_DNA-bd_sf"/>
</dbReference>
<proteinExistence type="inferred from homology"/>
<evidence type="ECO:0000256" key="3">
    <source>
        <dbReference type="ARBA" id="ARBA00023125"/>
    </source>
</evidence>
<comment type="similarity">
    <text evidence="1">Belongs to the LysR transcriptional regulatory family.</text>
</comment>
<organism evidence="7 8">
    <name type="scientific">Paeniglutamicibacter terrestris</name>
    <dbReference type="NCBI Taxonomy" id="2723403"/>
    <lineage>
        <taxon>Bacteria</taxon>
        <taxon>Bacillati</taxon>
        <taxon>Actinomycetota</taxon>
        <taxon>Actinomycetes</taxon>
        <taxon>Micrococcales</taxon>
        <taxon>Micrococcaceae</taxon>
        <taxon>Paeniglutamicibacter</taxon>
    </lineage>
</organism>
<accession>A0ABX1GAT0</accession>
<dbReference type="InterPro" id="IPR017685">
    <property type="entry name" value="ArgP"/>
</dbReference>
<comment type="caution">
    <text evidence="7">The sequence shown here is derived from an EMBL/GenBank/DDBJ whole genome shotgun (WGS) entry which is preliminary data.</text>
</comment>
<evidence type="ECO:0000313" key="8">
    <source>
        <dbReference type="Proteomes" id="UP000746595"/>
    </source>
</evidence>
<dbReference type="PANTHER" id="PTHR30579">
    <property type="entry name" value="TRANSCRIPTIONAL REGULATOR"/>
    <property type="match status" value="1"/>
</dbReference>
<dbReference type="SUPFAM" id="SSF53850">
    <property type="entry name" value="Periplasmic binding protein-like II"/>
    <property type="match status" value="1"/>
</dbReference>
<dbReference type="NCBIfam" id="TIGR03298">
    <property type="entry name" value="argP"/>
    <property type="match status" value="1"/>
</dbReference>
<evidence type="ECO:0000256" key="5">
    <source>
        <dbReference type="ARBA" id="ARBA00023163"/>
    </source>
</evidence>
<dbReference type="NCBIfam" id="NF002964">
    <property type="entry name" value="PRK03635.1"/>
    <property type="match status" value="1"/>
</dbReference>
<protein>
    <submittedName>
        <fullName evidence="7">ArgP/LysG family DNA-binding transcriptional regulator</fullName>
    </submittedName>
</protein>
<keyword evidence="2" id="KW-0805">Transcription regulation</keyword>
<dbReference type="PROSITE" id="PS50931">
    <property type="entry name" value="HTH_LYSR"/>
    <property type="match status" value="1"/>
</dbReference>
<dbReference type="InterPro" id="IPR036390">
    <property type="entry name" value="WH_DNA-bd_sf"/>
</dbReference>
<dbReference type="Proteomes" id="UP000746595">
    <property type="component" value="Unassembled WGS sequence"/>
</dbReference>
<dbReference type="InterPro" id="IPR050176">
    <property type="entry name" value="LTTR"/>
</dbReference>
<dbReference type="Pfam" id="PF00126">
    <property type="entry name" value="HTH_1"/>
    <property type="match status" value="1"/>
</dbReference>
<evidence type="ECO:0000256" key="1">
    <source>
        <dbReference type="ARBA" id="ARBA00009437"/>
    </source>
</evidence>
<evidence type="ECO:0000313" key="7">
    <source>
        <dbReference type="EMBL" id="NKG22801.1"/>
    </source>
</evidence>